<dbReference type="InterPro" id="IPR027596">
    <property type="entry name" value="AmmeMemoSam_rS"/>
</dbReference>
<comment type="caution">
    <text evidence="9">The sequence shown here is derived from an EMBL/GenBank/DDBJ whole genome shotgun (WGS) entry which is preliminary data.</text>
</comment>
<dbReference type="PANTHER" id="PTHR30352">
    <property type="entry name" value="PYRUVATE FORMATE-LYASE-ACTIVATING ENZYME"/>
    <property type="match status" value="1"/>
</dbReference>
<dbReference type="Pfam" id="PF04055">
    <property type="entry name" value="Radical_SAM"/>
    <property type="match status" value="1"/>
</dbReference>
<keyword evidence="4" id="KW-0949">S-adenosyl-L-methionine</keyword>
<evidence type="ECO:0000313" key="9">
    <source>
        <dbReference type="EMBL" id="KXX64100.1"/>
    </source>
</evidence>
<dbReference type="Proteomes" id="UP000075766">
    <property type="component" value="Unassembled WGS sequence"/>
</dbReference>
<evidence type="ECO:0000256" key="6">
    <source>
        <dbReference type="ARBA" id="ARBA00023004"/>
    </source>
</evidence>
<dbReference type="SUPFAM" id="SSF102114">
    <property type="entry name" value="Radical SAM enzymes"/>
    <property type="match status" value="1"/>
</dbReference>
<evidence type="ECO:0000256" key="2">
    <source>
        <dbReference type="ARBA" id="ARBA00022485"/>
    </source>
</evidence>
<comment type="cofactor">
    <cofactor evidence="1">
        <name>[4Fe-4S] cluster</name>
        <dbReference type="ChEBI" id="CHEBI:49883"/>
    </cofactor>
</comment>
<dbReference type="InterPro" id="IPR034457">
    <property type="entry name" value="Organic_radical-activating"/>
</dbReference>
<dbReference type="EMBL" id="LSYU01000066">
    <property type="protein sequence ID" value="KXX64100.1"/>
    <property type="molecule type" value="Genomic_DNA"/>
</dbReference>
<dbReference type="PIRSF" id="PIRSF004869">
    <property type="entry name" value="PflX_prd"/>
    <property type="match status" value="1"/>
</dbReference>
<gene>
    <name evidence="9" type="ORF">AY586_03255</name>
</gene>
<dbReference type="RefSeq" id="WP_062276114.1">
    <property type="nucleotide sequence ID" value="NZ_LSYU01000066.1"/>
</dbReference>
<protein>
    <submittedName>
        <fullName evidence="9">Radical SAM protein</fullName>
    </submittedName>
</protein>
<dbReference type="InterPro" id="IPR013785">
    <property type="entry name" value="Aldolase_TIM"/>
</dbReference>
<evidence type="ECO:0000256" key="7">
    <source>
        <dbReference type="ARBA" id="ARBA00023014"/>
    </source>
</evidence>
<reference evidence="9 10" key="1">
    <citation type="submission" date="2016-02" db="EMBL/GenBank/DDBJ databases">
        <title>Genome sequence of Marichromatium gracile YL-28, a purple sulfur bacterium.</title>
        <authorList>
            <person name="Zhao C."/>
            <person name="Hong X."/>
            <person name="Chen S."/>
            <person name="Yang S."/>
        </authorList>
    </citation>
    <scope>NUCLEOTIDE SEQUENCE [LARGE SCALE GENOMIC DNA]</scope>
    <source>
        <strain evidence="9 10">YL28</strain>
    </source>
</reference>
<keyword evidence="7" id="KW-0411">Iron-sulfur</keyword>
<dbReference type="InterPro" id="IPR016431">
    <property type="entry name" value="Pyrv-formate_lyase-activ_prd"/>
</dbReference>
<dbReference type="PANTHER" id="PTHR30352:SF5">
    <property type="entry name" value="PYRUVATE FORMATE-LYASE 1-ACTIVATING ENZYME"/>
    <property type="match status" value="1"/>
</dbReference>
<dbReference type="NCBIfam" id="TIGR04337">
    <property type="entry name" value="AmmeMemoSam_rS"/>
    <property type="match status" value="1"/>
</dbReference>
<name>A0ABR5VFH6_MARGR</name>
<sequence>MSIARRTRHWRALADGRVCCELCPRRCRLAEGQRGLCFVRACRDGALVLTEAARPLGCRPDPIEKKPLYHFLPGSLTYSFGTAGCNLACRYCQNWEMSRARAAATGGGAPTDPARLVTAARTSGCRSLAFTYNDPVVFHEYALDCAAAAHAAGLYTVAVSAGYVLPAPRAEFYAAIDAANIDLKAFDDRFYRRLCGARLAPVLETLESLVHETAVWVEVTTLVIPGENDDPRRLHALSAWIAGHLGCEVPLHLSAFHPAHRMRDHAATPIATLMRAREIARANGLRHVYLGNLGNLGAEIGGETRCVSCGARLLARVGYRVVARALDETGRCLVCGARCQGVFTTAARDTALDHPARGPT</sequence>
<dbReference type="SFLD" id="SFLDG01101">
    <property type="entry name" value="Uncharacterised_Radical_SAM_Su"/>
    <property type="match status" value="1"/>
</dbReference>
<evidence type="ECO:0000313" key="10">
    <source>
        <dbReference type="Proteomes" id="UP000075766"/>
    </source>
</evidence>
<dbReference type="SFLD" id="SFLDS00029">
    <property type="entry name" value="Radical_SAM"/>
    <property type="match status" value="1"/>
</dbReference>
<proteinExistence type="predicted"/>
<dbReference type="Gene3D" id="3.20.20.70">
    <property type="entry name" value="Aldolase class I"/>
    <property type="match status" value="1"/>
</dbReference>
<keyword evidence="2" id="KW-0004">4Fe-4S</keyword>
<keyword evidence="6" id="KW-0408">Iron</keyword>
<keyword evidence="5" id="KW-0479">Metal-binding</keyword>
<evidence type="ECO:0000256" key="4">
    <source>
        <dbReference type="ARBA" id="ARBA00022691"/>
    </source>
</evidence>
<dbReference type="PROSITE" id="PS51918">
    <property type="entry name" value="RADICAL_SAM"/>
    <property type="match status" value="1"/>
</dbReference>
<evidence type="ECO:0000256" key="1">
    <source>
        <dbReference type="ARBA" id="ARBA00001966"/>
    </source>
</evidence>
<keyword evidence="3" id="KW-0313">Glucose metabolism</keyword>
<evidence type="ECO:0000259" key="8">
    <source>
        <dbReference type="PROSITE" id="PS51918"/>
    </source>
</evidence>
<dbReference type="InterPro" id="IPR058240">
    <property type="entry name" value="rSAM_sf"/>
</dbReference>
<keyword evidence="10" id="KW-1185">Reference proteome</keyword>
<evidence type="ECO:0000256" key="3">
    <source>
        <dbReference type="ARBA" id="ARBA00022526"/>
    </source>
</evidence>
<accession>A0ABR5VFH6</accession>
<feature type="domain" description="Radical SAM core" evidence="8">
    <location>
        <begin position="70"/>
        <end position="286"/>
    </location>
</feature>
<organism evidence="9 10">
    <name type="scientific">Marichromatium gracile</name>
    <name type="common">Chromatium gracile</name>
    <dbReference type="NCBI Taxonomy" id="1048"/>
    <lineage>
        <taxon>Bacteria</taxon>
        <taxon>Pseudomonadati</taxon>
        <taxon>Pseudomonadota</taxon>
        <taxon>Gammaproteobacteria</taxon>
        <taxon>Chromatiales</taxon>
        <taxon>Chromatiaceae</taxon>
        <taxon>Marichromatium</taxon>
    </lineage>
</organism>
<evidence type="ECO:0000256" key="5">
    <source>
        <dbReference type="ARBA" id="ARBA00022723"/>
    </source>
</evidence>
<keyword evidence="3" id="KW-0119">Carbohydrate metabolism</keyword>
<dbReference type="CDD" id="cd01335">
    <property type="entry name" value="Radical_SAM"/>
    <property type="match status" value="1"/>
</dbReference>
<dbReference type="InterPro" id="IPR007197">
    <property type="entry name" value="rSAM"/>
</dbReference>